<dbReference type="RefSeq" id="WP_053783599.1">
    <property type="nucleotide sequence ID" value="NZ_LITU01000081.1"/>
</dbReference>
<dbReference type="InterPro" id="IPR018170">
    <property type="entry name" value="Aldo/ket_reductase_CS"/>
</dbReference>
<organism evidence="8 9">
    <name type="scientific">Paenibacillus xylanivorans</name>
    <dbReference type="NCBI Taxonomy" id="1705561"/>
    <lineage>
        <taxon>Bacteria</taxon>
        <taxon>Bacillati</taxon>
        <taxon>Bacillota</taxon>
        <taxon>Bacilli</taxon>
        <taxon>Bacillales</taxon>
        <taxon>Paenibacillaceae</taxon>
        <taxon>Paenibacillus</taxon>
    </lineage>
</organism>
<dbReference type="Proteomes" id="UP000037688">
    <property type="component" value="Unassembled WGS sequence"/>
</dbReference>
<dbReference type="EMBL" id="LITU01000081">
    <property type="protein sequence ID" value="KOY13250.1"/>
    <property type="molecule type" value="Genomic_DNA"/>
</dbReference>
<dbReference type="SUPFAM" id="SSF51430">
    <property type="entry name" value="NAD(P)-linked oxidoreductase"/>
    <property type="match status" value="1"/>
</dbReference>
<feature type="domain" description="NADP-dependent oxidoreductase" evidence="7">
    <location>
        <begin position="20"/>
        <end position="261"/>
    </location>
</feature>
<proteinExistence type="inferred from homology"/>
<evidence type="ECO:0000256" key="2">
    <source>
        <dbReference type="ARBA" id="ARBA00022857"/>
    </source>
</evidence>
<dbReference type="InterPro" id="IPR036812">
    <property type="entry name" value="NAD(P)_OxRdtase_dom_sf"/>
</dbReference>
<dbReference type="PRINTS" id="PR00069">
    <property type="entry name" value="ALDKETRDTASE"/>
</dbReference>
<keyword evidence="9" id="KW-1185">Reference proteome</keyword>
<keyword evidence="3" id="KW-0560">Oxidoreductase</keyword>
<evidence type="ECO:0000256" key="4">
    <source>
        <dbReference type="PIRSR" id="PIRSR000097-1"/>
    </source>
</evidence>
<dbReference type="GO" id="GO:0016616">
    <property type="term" value="F:oxidoreductase activity, acting on the CH-OH group of donors, NAD or NADP as acceptor"/>
    <property type="evidence" value="ECO:0007669"/>
    <property type="project" value="UniProtKB-ARBA"/>
</dbReference>
<dbReference type="Pfam" id="PF00248">
    <property type="entry name" value="Aldo_ket_red"/>
    <property type="match status" value="1"/>
</dbReference>
<evidence type="ECO:0000256" key="1">
    <source>
        <dbReference type="ARBA" id="ARBA00007905"/>
    </source>
</evidence>
<dbReference type="PROSITE" id="PS00063">
    <property type="entry name" value="ALDOKETO_REDUCTASE_3"/>
    <property type="match status" value="1"/>
</dbReference>
<evidence type="ECO:0000259" key="7">
    <source>
        <dbReference type="Pfam" id="PF00248"/>
    </source>
</evidence>
<dbReference type="InterPro" id="IPR023210">
    <property type="entry name" value="NADP_OxRdtase_dom"/>
</dbReference>
<evidence type="ECO:0000256" key="5">
    <source>
        <dbReference type="PIRSR" id="PIRSR000097-2"/>
    </source>
</evidence>
<gene>
    <name evidence="8" type="ORF">AMS66_26270</name>
</gene>
<dbReference type="PROSITE" id="PS00062">
    <property type="entry name" value="ALDOKETO_REDUCTASE_2"/>
    <property type="match status" value="1"/>
</dbReference>
<dbReference type="Gene3D" id="3.20.20.100">
    <property type="entry name" value="NADP-dependent oxidoreductase domain"/>
    <property type="match status" value="1"/>
</dbReference>
<dbReference type="InterPro" id="IPR020471">
    <property type="entry name" value="AKR"/>
</dbReference>
<feature type="site" description="Lowers pKa of active site Tyr" evidence="6">
    <location>
        <position position="78"/>
    </location>
</feature>
<dbReference type="FunFam" id="3.20.20.100:FF:000015">
    <property type="entry name" value="Oxidoreductase, aldo/keto reductase family"/>
    <property type="match status" value="1"/>
</dbReference>
<keyword evidence="2" id="KW-0521">NADP</keyword>
<dbReference type="PANTHER" id="PTHR43827:SF3">
    <property type="entry name" value="NADP-DEPENDENT OXIDOREDUCTASE DOMAIN-CONTAINING PROTEIN"/>
    <property type="match status" value="1"/>
</dbReference>
<dbReference type="PROSITE" id="PS00798">
    <property type="entry name" value="ALDOKETO_REDUCTASE_1"/>
    <property type="match status" value="1"/>
</dbReference>
<dbReference type="PANTHER" id="PTHR43827">
    <property type="entry name" value="2,5-DIKETO-D-GLUCONIC ACID REDUCTASE"/>
    <property type="match status" value="1"/>
</dbReference>
<dbReference type="OrthoDB" id="9804790at2"/>
<reference evidence="8 9" key="1">
    <citation type="submission" date="2015-08" db="EMBL/GenBank/DDBJ databases">
        <title>Draft genome sequence of cellulolytic and xylanolytic Paenibacillus sp. A59, isolated from a decaying forest soil from Patagonia, Argentina.</title>
        <authorList>
            <person name="Ghio S."/>
            <person name="Caceres A.M."/>
            <person name="Talia P."/>
            <person name="Grasso D."/>
            <person name="Campos E."/>
        </authorList>
    </citation>
    <scope>NUCLEOTIDE SEQUENCE [LARGE SCALE GENOMIC DNA]</scope>
    <source>
        <strain evidence="8 9">A59</strain>
    </source>
</reference>
<evidence type="ECO:0000256" key="6">
    <source>
        <dbReference type="PIRSR" id="PIRSR000097-3"/>
    </source>
</evidence>
<dbReference type="PIRSF" id="PIRSF000097">
    <property type="entry name" value="AKR"/>
    <property type="match status" value="1"/>
</dbReference>
<name>A0A0M9BIW7_9BACL</name>
<protein>
    <submittedName>
        <fullName evidence="8">Glyoxal reductase</fullName>
    </submittedName>
</protein>
<comment type="similarity">
    <text evidence="1">Belongs to the aldo/keto reductase family.</text>
</comment>
<dbReference type="PATRIC" id="fig|1705561.3.peg.5521"/>
<accession>A0A0M9BIW7</accession>
<evidence type="ECO:0000256" key="3">
    <source>
        <dbReference type="ARBA" id="ARBA00023002"/>
    </source>
</evidence>
<comment type="caution">
    <text evidence="8">The sequence shown here is derived from an EMBL/GenBank/DDBJ whole genome shotgun (WGS) entry which is preliminary data.</text>
</comment>
<sequence length="276" mass="31136">MTKHITDCTILNNGVTMPWLGFGTYRAKGKEVQQAVETALEVGYRSIDTASVYGNEEEVGQAIASSGIARNELFVTTKLWNEDQGFDSTLRAFEASQKALGLNVIDLYLIHWPGRDQYKETWRAFERLYSEGSVRAIGVSNFEVHHLRDIIDEGGTVPAVNQVELHPGLIQQELQDFCGEQGIQLEAWSPIMRGKLNKESALKSLAQKYGKTPAQVILRWDIQNQIVTIPKSVTPERIRENADIFDFELTPDELKLIDALDSDKRTGSHPDQLFWD</sequence>
<evidence type="ECO:0000313" key="9">
    <source>
        <dbReference type="Proteomes" id="UP000037688"/>
    </source>
</evidence>
<feature type="binding site" evidence="5">
    <location>
        <position position="111"/>
    </location>
    <ligand>
        <name>substrate</name>
    </ligand>
</feature>
<evidence type="ECO:0000313" key="8">
    <source>
        <dbReference type="EMBL" id="KOY13250.1"/>
    </source>
</evidence>
<feature type="active site" description="Proton donor" evidence="4">
    <location>
        <position position="53"/>
    </location>
</feature>
<dbReference type="AlphaFoldDB" id="A0A0M9BIW7"/>